<dbReference type="EMBL" id="GBXM01060727">
    <property type="protein sequence ID" value="JAH47850.1"/>
    <property type="molecule type" value="Transcribed_RNA"/>
</dbReference>
<name>A0A0E9T4F5_ANGAN</name>
<protein>
    <submittedName>
        <fullName evidence="1">Uncharacterized protein</fullName>
    </submittedName>
</protein>
<sequence length="38" mass="3885">MASGGPIWLVECSWHGNIRVNPEAVGILSPPPTTPSGG</sequence>
<evidence type="ECO:0000313" key="1">
    <source>
        <dbReference type="EMBL" id="JAH47850.1"/>
    </source>
</evidence>
<reference evidence="1" key="2">
    <citation type="journal article" date="2015" name="Fish Shellfish Immunol.">
        <title>Early steps in the European eel (Anguilla anguilla)-Vibrio vulnificus interaction in the gills: Role of the RtxA13 toxin.</title>
        <authorList>
            <person name="Callol A."/>
            <person name="Pajuelo D."/>
            <person name="Ebbesson L."/>
            <person name="Teles M."/>
            <person name="MacKenzie S."/>
            <person name="Amaro C."/>
        </authorList>
    </citation>
    <scope>NUCLEOTIDE SEQUENCE</scope>
</reference>
<organism evidence="1">
    <name type="scientific">Anguilla anguilla</name>
    <name type="common">European freshwater eel</name>
    <name type="synonym">Muraena anguilla</name>
    <dbReference type="NCBI Taxonomy" id="7936"/>
    <lineage>
        <taxon>Eukaryota</taxon>
        <taxon>Metazoa</taxon>
        <taxon>Chordata</taxon>
        <taxon>Craniata</taxon>
        <taxon>Vertebrata</taxon>
        <taxon>Euteleostomi</taxon>
        <taxon>Actinopterygii</taxon>
        <taxon>Neopterygii</taxon>
        <taxon>Teleostei</taxon>
        <taxon>Anguilliformes</taxon>
        <taxon>Anguillidae</taxon>
        <taxon>Anguilla</taxon>
    </lineage>
</organism>
<accession>A0A0E9T4F5</accession>
<proteinExistence type="predicted"/>
<dbReference type="AlphaFoldDB" id="A0A0E9T4F5"/>
<reference evidence="1" key="1">
    <citation type="submission" date="2014-11" db="EMBL/GenBank/DDBJ databases">
        <authorList>
            <person name="Amaro Gonzalez C."/>
        </authorList>
    </citation>
    <scope>NUCLEOTIDE SEQUENCE</scope>
</reference>